<reference evidence="1" key="1">
    <citation type="submission" date="2023-10" db="EMBL/GenBank/DDBJ databases">
        <authorList>
            <person name="Domelevo Entfellner J.-B."/>
        </authorList>
    </citation>
    <scope>NUCLEOTIDE SEQUENCE</scope>
</reference>
<evidence type="ECO:0000313" key="2">
    <source>
        <dbReference type="Proteomes" id="UP001189624"/>
    </source>
</evidence>
<gene>
    <name evidence="1" type="ORF">AYBTSS11_LOCUS15964</name>
</gene>
<evidence type="ECO:0000313" key="1">
    <source>
        <dbReference type="EMBL" id="CAJ1955130.1"/>
    </source>
</evidence>
<proteinExistence type="predicted"/>
<organism evidence="1 2">
    <name type="scientific">Sphenostylis stenocarpa</name>
    <dbReference type="NCBI Taxonomy" id="92480"/>
    <lineage>
        <taxon>Eukaryota</taxon>
        <taxon>Viridiplantae</taxon>
        <taxon>Streptophyta</taxon>
        <taxon>Embryophyta</taxon>
        <taxon>Tracheophyta</taxon>
        <taxon>Spermatophyta</taxon>
        <taxon>Magnoliopsida</taxon>
        <taxon>eudicotyledons</taxon>
        <taxon>Gunneridae</taxon>
        <taxon>Pentapetalae</taxon>
        <taxon>rosids</taxon>
        <taxon>fabids</taxon>
        <taxon>Fabales</taxon>
        <taxon>Fabaceae</taxon>
        <taxon>Papilionoideae</taxon>
        <taxon>50 kb inversion clade</taxon>
        <taxon>NPAAA clade</taxon>
        <taxon>indigoferoid/millettioid clade</taxon>
        <taxon>Phaseoleae</taxon>
        <taxon>Sphenostylis</taxon>
    </lineage>
</organism>
<accession>A0AA86SKR5</accession>
<dbReference type="Proteomes" id="UP001189624">
    <property type="component" value="Chromosome 5"/>
</dbReference>
<protein>
    <submittedName>
        <fullName evidence="1">Uncharacterized protein</fullName>
    </submittedName>
</protein>
<dbReference type="Gramene" id="rna-AYBTSS11_LOCUS15964">
    <property type="protein sequence ID" value="CAJ1955130.1"/>
    <property type="gene ID" value="gene-AYBTSS11_LOCUS15964"/>
</dbReference>
<dbReference type="EMBL" id="OY731402">
    <property type="protein sequence ID" value="CAJ1955130.1"/>
    <property type="molecule type" value="Genomic_DNA"/>
</dbReference>
<name>A0AA86SKR5_9FABA</name>
<dbReference type="AlphaFoldDB" id="A0AA86SKR5"/>
<sequence length="72" mass="8347">MGKESRNKHVMVHKCLVNRQIDECYPLGLDDEDDDGVGLEQLCLVASKKTRKGRLERKDHFLFLVNSNLNFE</sequence>
<keyword evidence="2" id="KW-1185">Reference proteome</keyword>